<name>A0ABW0ZDS5_9ACTN</name>
<keyword evidence="3" id="KW-0119">Carbohydrate metabolism</keyword>
<feature type="domain" description="Fibronectin type-III" evidence="5">
    <location>
        <begin position="1478"/>
        <end position="1563"/>
    </location>
</feature>
<dbReference type="RefSeq" id="WP_136436240.1">
    <property type="nucleotide sequence ID" value="NZ_JBHSNS010000001.1"/>
</dbReference>
<keyword evidence="2" id="KW-0326">Glycosidase</keyword>
<keyword evidence="3" id="KW-0624">Polysaccharide degradation</keyword>
<keyword evidence="2" id="KW-0378">Hydrolase</keyword>
<feature type="region of interest" description="Disordered" evidence="4">
    <location>
        <begin position="1750"/>
        <end position="1773"/>
    </location>
</feature>
<dbReference type="Pfam" id="PF00041">
    <property type="entry name" value="fn3"/>
    <property type="match status" value="2"/>
</dbReference>
<evidence type="ECO:0000256" key="2">
    <source>
        <dbReference type="ARBA" id="ARBA00023295"/>
    </source>
</evidence>
<feature type="region of interest" description="Disordered" evidence="4">
    <location>
        <begin position="363"/>
        <end position="407"/>
    </location>
</feature>
<dbReference type="InterPro" id="IPR013783">
    <property type="entry name" value="Ig-like_fold"/>
</dbReference>
<comment type="caution">
    <text evidence="6">The sequence shown here is derived from an EMBL/GenBank/DDBJ whole genome shotgun (WGS) entry which is preliminary data.</text>
</comment>
<dbReference type="SUPFAM" id="SSF49265">
    <property type="entry name" value="Fibronectin type III"/>
    <property type="match status" value="2"/>
</dbReference>
<dbReference type="Pfam" id="PF17963">
    <property type="entry name" value="Big_9"/>
    <property type="match status" value="5"/>
</dbReference>
<evidence type="ECO:0000256" key="1">
    <source>
        <dbReference type="ARBA" id="ARBA00022737"/>
    </source>
</evidence>
<feature type="compositionally biased region" description="Basic and acidic residues" evidence="4">
    <location>
        <begin position="379"/>
        <end position="396"/>
    </location>
</feature>
<accession>A0ABW0ZDS5</accession>
<evidence type="ECO:0000313" key="7">
    <source>
        <dbReference type="Proteomes" id="UP001596072"/>
    </source>
</evidence>
<organism evidence="6 7">
    <name type="scientific">Nocardioides vastitatis</name>
    <dbReference type="NCBI Taxonomy" id="2568655"/>
    <lineage>
        <taxon>Bacteria</taxon>
        <taxon>Bacillati</taxon>
        <taxon>Actinomycetota</taxon>
        <taxon>Actinomycetes</taxon>
        <taxon>Propionibacteriales</taxon>
        <taxon>Nocardioidaceae</taxon>
        <taxon>Nocardioides</taxon>
    </lineage>
</organism>
<dbReference type="SMART" id="SM00060">
    <property type="entry name" value="FN3"/>
    <property type="match status" value="4"/>
</dbReference>
<dbReference type="Proteomes" id="UP001596072">
    <property type="component" value="Unassembled WGS sequence"/>
</dbReference>
<proteinExistence type="predicted"/>
<evidence type="ECO:0000259" key="5">
    <source>
        <dbReference type="PROSITE" id="PS50853"/>
    </source>
</evidence>
<protein>
    <submittedName>
        <fullName evidence="6">Ig-like domain-containing protein</fullName>
    </submittedName>
</protein>
<keyword evidence="1" id="KW-0677">Repeat</keyword>
<dbReference type="PANTHER" id="PTHR13817">
    <property type="entry name" value="TITIN"/>
    <property type="match status" value="1"/>
</dbReference>
<evidence type="ECO:0000256" key="4">
    <source>
        <dbReference type="SAM" id="MobiDB-lite"/>
    </source>
</evidence>
<dbReference type="InterPro" id="IPR050964">
    <property type="entry name" value="Striated_Muscle_Regulatory"/>
</dbReference>
<dbReference type="InterPro" id="IPR041690">
    <property type="entry name" value="Cadherin_5"/>
</dbReference>
<evidence type="ECO:0000313" key="6">
    <source>
        <dbReference type="EMBL" id="MFC5728212.1"/>
    </source>
</evidence>
<dbReference type="PROSITE" id="PS50853">
    <property type="entry name" value="FN3"/>
    <property type="match status" value="2"/>
</dbReference>
<dbReference type="PANTHER" id="PTHR13817:SF151">
    <property type="entry name" value="TITIN"/>
    <property type="match status" value="1"/>
</dbReference>
<dbReference type="CDD" id="cd00063">
    <property type="entry name" value="FN3"/>
    <property type="match status" value="3"/>
</dbReference>
<dbReference type="InterPro" id="IPR036116">
    <property type="entry name" value="FN3_sf"/>
</dbReference>
<reference evidence="7" key="1">
    <citation type="journal article" date="2019" name="Int. J. Syst. Evol. Microbiol.">
        <title>The Global Catalogue of Microorganisms (GCM) 10K type strain sequencing project: providing services to taxonomists for standard genome sequencing and annotation.</title>
        <authorList>
            <consortium name="The Broad Institute Genomics Platform"/>
            <consortium name="The Broad Institute Genome Sequencing Center for Infectious Disease"/>
            <person name="Wu L."/>
            <person name="Ma J."/>
        </authorList>
    </citation>
    <scope>NUCLEOTIDE SEQUENCE [LARGE SCALE GENOMIC DNA]</scope>
    <source>
        <strain evidence="7">YIM 94188</strain>
    </source>
</reference>
<dbReference type="InterPro" id="IPR003961">
    <property type="entry name" value="FN3_dom"/>
</dbReference>
<keyword evidence="7" id="KW-1185">Reference proteome</keyword>
<dbReference type="EMBL" id="JBHSNS010000001">
    <property type="protein sequence ID" value="MFC5728212.1"/>
    <property type="molecule type" value="Genomic_DNA"/>
</dbReference>
<dbReference type="Pfam" id="PF17892">
    <property type="entry name" value="Cadherin_5"/>
    <property type="match status" value="1"/>
</dbReference>
<evidence type="ECO:0000256" key="3">
    <source>
        <dbReference type="ARBA" id="ARBA00023326"/>
    </source>
</evidence>
<feature type="domain" description="Fibronectin type-III" evidence="5">
    <location>
        <begin position="1570"/>
        <end position="1667"/>
    </location>
</feature>
<feature type="region of interest" description="Disordered" evidence="4">
    <location>
        <begin position="1545"/>
        <end position="1579"/>
    </location>
</feature>
<sequence>MIGSWRRTASATTLALVVVALVVLAVRHEGKPFTEVELNDGGVWVTNRQDGLVARLNPQIKELDLGVDAASARFDIFQRATDLYLDDASSDRAVKPVDIARAAVQDATSLPTGAHVAHGGSTFAVVDAATGKAWIRSAAHFKGFSTKGSPPDVTEALTAVVGTDGRAYVLRRDGTVESHAIDDSGAAVAEDEIDLGGDLGTDPALVALSVVGDTPVLFNRTTMELVRPGTDPVILETADPSAVQLQLPSAAHDELHVATSEGLHVIPLEGGELRTISRGEVAGRPAAPVWLASAECVYAAWSDPQSSHNYLRDCAEDAFDDTTPIPAMQAGAELQFRVNRNVVVLNDAFTGDTWLVQEPGKAKVDNWPSVDPNNQNLSKQKETTEEVPEQENRPPEPENDNLGARPGRSTVLPVVALNDHDPDGDIISISKTQHVSGPELEVKIVGGGTQLQVAVPADAEGRSVFRYYVTDGRVNEERWAEVSLQIREESQHAKPQKMDDRDPRLRVTRGATSSHYLLADFYDMDGDDLTLTDATARGGEVEFRPDGTITFTDNGDGSRLKEIQYTIEDGYDVIVGKLPVQVLGETAPPELVADLKSGVAGTRIVVQPLSNDRNPEGRELTLKSVKVVGNDAGTEISKDLESGTFTFRSERAKSYYLEYSAYNSSATRSSFIRLDIESPPKDNRPPVAVGDKAVVTPGGTAQADLLLNDLDPDGDVLVVKRIGRSSIPGVKVSLVDKRLAVISSVADFAGQQATVEYVVSDGRSSAVGHLVVGQRQSTQTNRRPVANKDQVTVRAGSVTSIPVLANDSDPDGGKPRLFQSDLINEQELKVWVAGDTLRLLAPEEPGNYAVIYGVRDVDGLKATAEVDIYVVADSAKNNHAPVPQPIIDRVIGGRPKVISVDMTGADPDGDSVAFRGILTAPSYGRILDTGVDWIRYEAFPGKTGTDFFQILVQDKYGATGVAEVRVGVVPQEPENQAPVALDDSVLVQPGRTISYNVLTNDVDPDDDALRIEALNAQVDSEHENGFVELDVGDAPEVGATVSNIGYTIRDAAGARDSAVLKVSASRDAPFYAPIARDDVADLGKVVGRDPGDSVEIAVLENDLDFDGAKADLRVTGCDAGSKGDCAVSVDEASVEVSLEAEDQVVLYRLDDADDESPATFGVIFVSGTDNVPPQLTTDPELIPVEVTEGQDVVIDLRDLVVTRAGRDVQIVSDSTPTAVNGAVNPVEDAPTSLAFTPRRGHVGPASVTVEVTDGRSAAEDAALTSLLTIPIDVAPAGNVAPTMRNAVVDVTTADDPVEVDLAGLTTDANEGDLAAMTFTVDSVDEGVTAEIAPGDSILSIDAGSGADQGDTLRVDVSAVDAQGARGSAAITVHVVDSSRPLMQIPTINVAGKRDEEITVDVAEYAVNPYPGEPIEVTNPRIEGSGRLSGVKAEGSVVSFTPTTSGTSTLKVSVADASGDAARKVTARINVTVVDEPEAPLRPTVSSVEASSAVLSWREPESNGAPITSYKVEGSHGFSQDCAATTCRLQDLTPGETYTFTVRAVNSEGASEPSPPSQEVVPNRAPDLMTPPTIVVAGKPTGTQMDRKLTVRWSVPANEGSPITGFEIKEAGSARTWLAPGGATSYTIPGLTNGTPYAFEIRAINTVEPRRQFSGASKAVAPFGVPMRTGLAPALSASEAGNFLQRPWVRIEWSSWSESQSNGNPVSSYTISCSGCNRSSYVVDASASSKTFDESDGIQKGKTVTFTVAANNDAGRSDPSPSVSGRPWTKAGPVRNLREVGESPADGVATIAWDAPADDGGLAIGHYVVRTSTGRQYTVGAAPGGGRQIDFADNGRHSVTVWAVTHNGDRAIDGDSQELGDIDTWGKPGAPPITVNNSNEHYKVFIQVNEGAPNGKDVTGVQYSNDSGASWRDIRSGSSYAEEVPEGGTTRTILARTVSEADGDRKYSEVVRLNGTSKAKDLAVDVLCNVLGQNCYVTLNGSGFLQSGNTATVTLHGIHAEDPAQCNFTQSVGGSFAGRFGGNSCTVSGYGGVEANVAGMTDRNY</sequence>
<dbReference type="Gene3D" id="2.60.40.10">
    <property type="entry name" value="Immunoglobulins"/>
    <property type="match status" value="3"/>
</dbReference>
<gene>
    <name evidence="6" type="ORF">ACFPQB_04735</name>
</gene>